<keyword evidence="3" id="KW-1185">Reference proteome</keyword>
<dbReference type="Proteomes" id="UP001367030">
    <property type="component" value="Unassembled WGS sequence"/>
</dbReference>
<comment type="caution">
    <text evidence="2">The sequence shown here is derived from an EMBL/GenBank/DDBJ whole genome shotgun (WGS) entry which is preliminary data.</text>
</comment>
<feature type="coiled-coil region" evidence="1">
    <location>
        <begin position="190"/>
        <end position="249"/>
    </location>
</feature>
<organism evidence="2 3">
    <name type="scientific">Variovorax robiniae</name>
    <dbReference type="NCBI Taxonomy" id="1836199"/>
    <lineage>
        <taxon>Bacteria</taxon>
        <taxon>Pseudomonadati</taxon>
        <taxon>Pseudomonadota</taxon>
        <taxon>Betaproteobacteria</taxon>
        <taxon>Burkholderiales</taxon>
        <taxon>Comamonadaceae</taxon>
        <taxon>Variovorax</taxon>
    </lineage>
</organism>
<name>A0ABU8XDZ6_9BURK</name>
<keyword evidence="1" id="KW-0175">Coiled coil</keyword>
<dbReference type="RefSeq" id="WP_340337374.1">
    <property type="nucleotide sequence ID" value="NZ_JBBKZS010000010.1"/>
</dbReference>
<evidence type="ECO:0000313" key="3">
    <source>
        <dbReference type="Proteomes" id="UP001367030"/>
    </source>
</evidence>
<protein>
    <submittedName>
        <fullName evidence="2">Uncharacterized protein</fullName>
    </submittedName>
</protein>
<gene>
    <name evidence="2" type="ORF">WKW79_22180</name>
</gene>
<proteinExistence type="predicted"/>
<sequence>MQILDRLFGRKKPEPTPADDELDRMVARVHGMYPRLRHAHDHDERLRSAMARSLAHLRKLVADFPSVRAVTVQDWGTDPYVRAFFAAANDIPDAIGRSRDLRAFFTQTPDVFEAHAVLGMDLVERQVLGASHEGGVTRMDVPQTTVSFTDHQFRICGGSVIALRDEIVARLVDQLGIEALATISAEGERRDELQRERALLTTRLRILERQGAGMRSMAGGGSRADPGELARLQTEMDENSQELRSLGSLSEIVDRHLEIFCQVFSDPENRIHVQARQIRLNRMNVMVTDGNPEDTHVLDLQIARVPGDPPRERAFAIVRVARTDMPAASHLLDQAAGLLG</sequence>
<evidence type="ECO:0000256" key="1">
    <source>
        <dbReference type="SAM" id="Coils"/>
    </source>
</evidence>
<reference evidence="2 3" key="1">
    <citation type="submission" date="2024-03" db="EMBL/GenBank/DDBJ databases">
        <title>Novel species of the genus Variovorax.</title>
        <authorList>
            <person name="Liu Q."/>
            <person name="Xin Y.-H."/>
        </authorList>
    </citation>
    <scope>NUCLEOTIDE SEQUENCE [LARGE SCALE GENOMIC DNA]</scope>
    <source>
        <strain evidence="2 3">KACC 18901</strain>
    </source>
</reference>
<evidence type="ECO:0000313" key="2">
    <source>
        <dbReference type="EMBL" id="MEJ8857300.1"/>
    </source>
</evidence>
<accession>A0ABU8XDZ6</accession>
<dbReference type="EMBL" id="JBBKZS010000010">
    <property type="protein sequence ID" value="MEJ8857300.1"/>
    <property type="molecule type" value="Genomic_DNA"/>
</dbReference>